<organism evidence="1 2">
    <name type="scientific">Hibiscus sabdariffa</name>
    <name type="common">roselle</name>
    <dbReference type="NCBI Taxonomy" id="183260"/>
    <lineage>
        <taxon>Eukaryota</taxon>
        <taxon>Viridiplantae</taxon>
        <taxon>Streptophyta</taxon>
        <taxon>Embryophyta</taxon>
        <taxon>Tracheophyta</taxon>
        <taxon>Spermatophyta</taxon>
        <taxon>Magnoliopsida</taxon>
        <taxon>eudicotyledons</taxon>
        <taxon>Gunneridae</taxon>
        <taxon>Pentapetalae</taxon>
        <taxon>rosids</taxon>
        <taxon>malvids</taxon>
        <taxon>Malvales</taxon>
        <taxon>Malvaceae</taxon>
        <taxon>Malvoideae</taxon>
        <taxon>Hibiscus</taxon>
    </lineage>
</organism>
<reference evidence="1 2" key="1">
    <citation type="journal article" date="2024" name="G3 (Bethesda)">
        <title>Genome assembly of Hibiscus sabdariffa L. provides insights into metabolisms of medicinal natural products.</title>
        <authorList>
            <person name="Kim T."/>
        </authorList>
    </citation>
    <scope>NUCLEOTIDE SEQUENCE [LARGE SCALE GENOMIC DNA]</scope>
    <source>
        <strain evidence="1">TK-2024</strain>
        <tissue evidence="1">Old leaves</tissue>
    </source>
</reference>
<keyword evidence="2" id="KW-1185">Reference proteome</keyword>
<comment type="caution">
    <text evidence="1">The sequence shown here is derived from an EMBL/GenBank/DDBJ whole genome shotgun (WGS) entry which is preliminary data.</text>
</comment>
<evidence type="ECO:0000313" key="2">
    <source>
        <dbReference type="Proteomes" id="UP001396334"/>
    </source>
</evidence>
<name>A0ABR2STN0_9ROSI</name>
<dbReference type="InterPro" id="IPR004142">
    <property type="entry name" value="NDRG"/>
</dbReference>
<gene>
    <name evidence="1" type="ORF">V6N11_068163</name>
</gene>
<accession>A0ABR2STN0</accession>
<protein>
    <submittedName>
        <fullName evidence="1">Uncharacterized protein</fullName>
    </submittedName>
</protein>
<dbReference type="Proteomes" id="UP001396334">
    <property type="component" value="Unassembled WGS sequence"/>
</dbReference>
<sequence length="96" mass="10309">MHILCCFKTFAFYPIDAPGHEQLGANVIASDVSLLSVDDLADHVVEVLGFFGCGMCGGRVCCDNASCASHDEEFGEVGSAYIYTEEFEEKCGTNLS</sequence>
<dbReference type="EMBL" id="JBBPBN010000012">
    <property type="protein sequence ID" value="KAK9028356.1"/>
    <property type="molecule type" value="Genomic_DNA"/>
</dbReference>
<dbReference type="Pfam" id="PF03096">
    <property type="entry name" value="Ndr"/>
    <property type="match status" value="1"/>
</dbReference>
<proteinExistence type="predicted"/>
<evidence type="ECO:0000313" key="1">
    <source>
        <dbReference type="EMBL" id="KAK9028356.1"/>
    </source>
</evidence>